<comment type="caution">
    <text evidence="7">The sequence shown here is derived from an EMBL/GenBank/DDBJ whole genome shotgun (WGS) entry which is preliminary data.</text>
</comment>
<feature type="transmembrane region" description="Helical" evidence="5">
    <location>
        <begin position="6"/>
        <end position="25"/>
    </location>
</feature>
<protein>
    <submittedName>
        <fullName evidence="7">NfeD family protein</fullName>
    </submittedName>
</protein>
<evidence type="ECO:0000313" key="8">
    <source>
        <dbReference type="Proteomes" id="UP001172082"/>
    </source>
</evidence>
<evidence type="ECO:0000256" key="2">
    <source>
        <dbReference type="ARBA" id="ARBA00022692"/>
    </source>
</evidence>
<keyword evidence="4 5" id="KW-0472">Membrane</keyword>
<evidence type="ECO:0000256" key="1">
    <source>
        <dbReference type="ARBA" id="ARBA00004141"/>
    </source>
</evidence>
<dbReference type="RefSeq" id="WP_346755701.1">
    <property type="nucleotide sequence ID" value="NZ_JAUJEA010000024.1"/>
</dbReference>
<evidence type="ECO:0000256" key="5">
    <source>
        <dbReference type="SAM" id="Phobius"/>
    </source>
</evidence>
<gene>
    <name evidence="7" type="ORF">QQ008_30140</name>
</gene>
<dbReference type="InterPro" id="IPR002810">
    <property type="entry name" value="NfeD-like_C"/>
</dbReference>
<accession>A0ABT8L1H7</accession>
<keyword evidence="3 5" id="KW-1133">Transmembrane helix</keyword>
<feature type="transmembrane region" description="Helical" evidence="5">
    <location>
        <begin position="53"/>
        <end position="72"/>
    </location>
</feature>
<dbReference type="Proteomes" id="UP001172082">
    <property type="component" value="Unassembled WGS sequence"/>
</dbReference>
<dbReference type="PANTHER" id="PTHR33507">
    <property type="entry name" value="INNER MEMBRANE PROTEIN YBBJ"/>
    <property type="match status" value="1"/>
</dbReference>
<dbReference type="PANTHER" id="PTHR33507:SF3">
    <property type="entry name" value="INNER MEMBRANE PROTEIN YBBJ"/>
    <property type="match status" value="1"/>
</dbReference>
<feature type="transmembrane region" description="Helical" evidence="5">
    <location>
        <begin position="30"/>
        <end position="47"/>
    </location>
</feature>
<organism evidence="7 8">
    <name type="scientific">Splendidivirga corallicola</name>
    <dbReference type="NCBI Taxonomy" id="3051826"/>
    <lineage>
        <taxon>Bacteria</taxon>
        <taxon>Pseudomonadati</taxon>
        <taxon>Bacteroidota</taxon>
        <taxon>Cytophagia</taxon>
        <taxon>Cytophagales</taxon>
        <taxon>Splendidivirgaceae</taxon>
        <taxon>Splendidivirga</taxon>
    </lineage>
</organism>
<proteinExistence type="predicted"/>
<sequence length="156" mass="16859">MIDWIIILALIIFGLGLILAEVIFIPGTTIVGILGLLFSGTGVYISFTKFGSTTGFIVLSVTALATIIMFIISIRKGVWKKFALKTSIESRVNEDIELGLKEGDAGVALSSLRPIGKAEFGDQVLEVKTFGNYVEAGSKIRVIKVEKNKVIVEPLN</sequence>
<evidence type="ECO:0000256" key="3">
    <source>
        <dbReference type="ARBA" id="ARBA00022989"/>
    </source>
</evidence>
<feature type="domain" description="NfeD-like C-terminal" evidence="6">
    <location>
        <begin position="103"/>
        <end position="154"/>
    </location>
</feature>
<dbReference type="InterPro" id="IPR012340">
    <property type="entry name" value="NA-bd_OB-fold"/>
</dbReference>
<evidence type="ECO:0000313" key="7">
    <source>
        <dbReference type="EMBL" id="MDN5205683.1"/>
    </source>
</evidence>
<evidence type="ECO:0000259" key="6">
    <source>
        <dbReference type="Pfam" id="PF01957"/>
    </source>
</evidence>
<comment type="subcellular location">
    <subcellularLocation>
        <location evidence="1">Membrane</location>
        <topology evidence="1">Multi-pass membrane protein</topology>
    </subcellularLocation>
</comment>
<keyword evidence="8" id="KW-1185">Reference proteome</keyword>
<reference evidence="7" key="1">
    <citation type="submission" date="2023-06" db="EMBL/GenBank/DDBJ databases">
        <title>Genomic of Parafulvivirga corallium.</title>
        <authorList>
            <person name="Wang G."/>
        </authorList>
    </citation>
    <scope>NUCLEOTIDE SEQUENCE</scope>
    <source>
        <strain evidence="7">BMA10</strain>
    </source>
</reference>
<dbReference type="EMBL" id="JAUJEA010000024">
    <property type="protein sequence ID" value="MDN5205683.1"/>
    <property type="molecule type" value="Genomic_DNA"/>
</dbReference>
<evidence type="ECO:0000256" key="4">
    <source>
        <dbReference type="ARBA" id="ARBA00023136"/>
    </source>
</evidence>
<keyword evidence="2 5" id="KW-0812">Transmembrane</keyword>
<dbReference type="InterPro" id="IPR052165">
    <property type="entry name" value="Membrane_assoc_protease"/>
</dbReference>
<name>A0ABT8L1H7_9BACT</name>
<dbReference type="Pfam" id="PF01957">
    <property type="entry name" value="NfeD"/>
    <property type="match status" value="1"/>
</dbReference>
<dbReference type="Gene3D" id="2.40.50.140">
    <property type="entry name" value="Nucleic acid-binding proteins"/>
    <property type="match status" value="1"/>
</dbReference>